<dbReference type="PANTHER" id="PTHR10357:SF210">
    <property type="entry name" value="MALTODEXTRIN GLUCOSIDASE"/>
    <property type="match status" value="1"/>
</dbReference>
<sequence>MQGKTPKVSALWLSLFVSSSLLSGCGSSGSSNPAEETPDVPELTCEAPLVLNEAGDACISEETEQPGENTNARQCVANPFEGTNIYLRGGMNSWAANEDYQFTYMCDRFELVSELSGEMEFKVADENWSTTSNWGGEEGSELSEEQALALVLDGANLSYAFDGTYKLLLDVSESQEAPNLSLQTCSEAPFEQTLYLRGDMNSWAASSEYAFSYYCDGYYLNVDLADSYGFKIADEGWAETSSFGGDPASEAVLTEQQDYSLLSDSNAAASTENLNYDFDGAYTVKLTFADDGSMPVLNIGPQTWVQTGVLEVTNPIALSAHYDSRQLANKTPFGAVPAGDNVDFSFTADSGIESAELVIESRKLEGNQDILEYTEITRIPMVASEAGEQQRWQASYSFENVQVYGYYFVFHVAGESYVLQNNNLAVYETAERGAGGEATVAYLPEDSKAIRRYRHSSYVPDFTIPDWAKDAVYYYIFPERFRNGDTSNDPTPGVDSYHGDNIEFHSNWMDTPWVPGDGSDEIYSNDFFGGDLAGIIEKLDYIKSLGANTLYINPIFEAPSNHKYDTSDYENIDDNFGSNEDFVRLCAEADARGIRVILDTSLNHSGDDSVYFDRYGRFDGVGAFENEQVRSDSPFYTWFEFFPEETEIEKQFTGWVGYATLPEIVESEGWKAFAYRNEDSVMNQWLDRGASGWRMDVAPWVTNEFWRDWRTHVKAHDPQALTVAETWFDASKHLLGDMFDSTMNYIFRDAILDYAAGEPANELYHNFELMRENYPPEAFYGLMNLLSTHDASRALYQFGYNSADQDAAVIEQAKQRLKLAVLFQMSFPGAPAIFYGDEVGVTGGEDPYNRAPYPWADQGGNPDDQLLADFKALIALRNNNPILRRGSIDAPVYVDENCIVLLREYNGAYALTAFNNATEAKTLNLSVAQLANSQLQDLINNSTVTVAEDGSLSLNVPALYGTVMLSQ</sequence>
<keyword evidence="2" id="KW-0326">Glycosidase</keyword>
<evidence type="ECO:0000313" key="6">
    <source>
        <dbReference type="Proteomes" id="UP000651977"/>
    </source>
</evidence>
<comment type="caution">
    <text evidence="5">The sequence shown here is derived from an EMBL/GenBank/DDBJ whole genome shotgun (WGS) entry which is preliminary data.</text>
</comment>
<dbReference type="Proteomes" id="UP000651977">
    <property type="component" value="Unassembled WGS sequence"/>
</dbReference>
<dbReference type="Gene3D" id="2.60.40.1180">
    <property type="entry name" value="Golgi alpha-mannosidase II"/>
    <property type="match status" value="1"/>
</dbReference>
<dbReference type="InterPro" id="IPR006047">
    <property type="entry name" value="GH13_cat_dom"/>
</dbReference>
<proteinExistence type="predicted"/>
<gene>
    <name evidence="5" type="ORF">GCM10007414_16050</name>
</gene>
<dbReference type="PROSITE" id="PS51257">
    <property type="entry name" value="PROKAR_LIPOPROTEIN"/>
    <property type="match status" value="1"/>
</dbReference>
<evidence type="ECO:0000313" key="5">
    <source>
        <dbReference type="EMBL" id="GGB03515.1"/>
    </source>
</evidence>
<evidence type="ECO:0000256" key="3">
    <source>
        <dbReference type="SAM" id="SignalP"/>
    </source>
</evidence>
<dbReference type="Gene3D" id="3.20.20.80">
    <property type="entry name" value="Glycosidases"/>
    <property type="match status" value="1"/>
</dbReference>
<feature type="signal peptide" evidence="3">
    <location>
        <begin position="1"/>
        <end position="23"/>
    </location>
</feature>
<dbReference type="InterPro" id="IPR013780">
    <property type="entry name" value="Glyco_hydro_b"/>
</dbReference>
<reference evidence="6" key="1">
    <citation type="journal article" date="2019" name="Int. J. Syst. Evol. Microbiol.">
        <title>The Global Catalogue of Microorganisms (GCM) 10K type strain sequencing project: providing services to taxonomists for standard genome sequencing and annotation.</title>
        <authorList>
            <consortium name="The Broad Institute Genomics Platform"/>
            <consortium name="The Broad Institute Genome Sequencing Center for Infectious Disease"/>
            <person name="Wu L."/>
            <person name="Ma J."/>
        </authorList>
    </citation>
    <scope>NUCLEOTIDE SEQUENCE [LARGE SCALE GENOMIC DNA]</scope>
    <source>
        <strain evidence="6">CGMCC 1.10131</strain>
    </source>
</reference>
<accession>A0ABQ1I0A5</accession>
<dbReference type="PANTHER" id="PTHR10357">
    <property type="entry name" value="ALPHA-AMYLASE FAMILY MEMBER"/>
    <property type="match status" value="1"/>
</dbReference>
<evidence type="ECO:0000259" key="4">
    <source>
        <dbReference type="SMART" id="SM00642"/>
    </source>
</evidence>
<keyword evidence="3" id="KW-0732">Signal</keyword>
<dbReference type="RefSeq" id="WP_055733573.1">
    <property type="nucleotide sequence ID" value="NZ_BMDY01000008.1"/>
</dbReference>
<keyword evidence="6" id="KW-1185">Reference proteome</keyword>
<evidence type="ECO:0000256" key="1">
    <source>
        <dbReference type="ARBA" id="ARBA00022801"/>
    </source>
</evidence>
<name>A0ABQ1I0A5_9ALTE</name>
<feature type="domain" description="Glycosyl hydrolase family 13 catalytic" evidence="4">
    <location>
        <begin position="475"/>
        <end position="877"/>
    </location>
</feature>
<dbReference type="Pfam" id="PF00128">
    <property type="entry name" value="Alpha-amylase"/>
    <property type="match status" value="1"/>
</dbReference>
<dbReference type="SMART" id="SM00642">
    <property type="entry name" value="Aamy"/>
    <property type="match status" value="1"/>
</dbReference>
<dbReference type="InterPro" id="IPR017853">
    <property type="entry name" value="GH"/>
</dbReference>
<keyword evidence="1" id="KW-0378">Hydrolase</keyword>
<dbReference type="SUPFAM" id="SSF51445">
    <property type="entry name" value="(Trans)glycosidases"/>
    <property type="match status" value="1"/>
</dbReference>
<dbReference type="CDD" id="cd11338">
    <property type="entry name" value="AmyAc_CMD"/>
    <property type="match status" value="1"/>
</dbReference>
<dbReference type="EMBL" id="BMDY01000008">
    <property type="protein sequence ID" value="GGB03515.1"/>
    <property type="molecule type" value="Genomic_DNA"/>
</dbReference>
<dbReference type="InterPro" id="IPR045857">
    <property type="entry name" value="O16G_dom_2"/>
</dbReference>
<dbReference type="Gene3D" id="3.90.400.10">
    <property type="entry name" value="Oligo-1,6-glucosidase, Domain 2"/>
    <property type="match status" value="1"/>
</dbReference>
<feature type="chain" id="PRO_5045558635" description="Glycosyl hydrolase family 13 catalytic domain-containing protein" evidence="3">
    <location>
        <begin position="24"/>
        <end position="967"/>
    </location>
</feature>
<evidence type="ECO:0000256" key="2">
    <source>
        <dbReference type="ARBA" id="ARBA00023295"/>
    </source>
</evidence>
<protein>
    <recommendedName>
        <fullName evidence="4">Glycosyl hydrolase family 13 catalytic domain-containing protein</fullName>
    </recommendedName>
</protein>
<organism evidence="5 6">
    <name type="scientific">Agarivorans gilvus</name>
    <dbReference type="NCBI Taxonomy" id="680279"/>
    <lineage>
        <taxon>Bacteria</taxon>
        <taxon>Pseudomonadati</taxon>
        <taxon>Pseudomonadota</taxon>
        <taxon>Gammaproteobacteria</taxon>
        <taxon>Alteromonadales</taxon>
        <taxon>Alteromonadaceae</taxon>
        <taxon>Agarivorans</taxon>
    </lineage>
</organism>
<dbReference type="SUPFAM" id="SSF51011">
    <property type="entry name" value="Glycosyl hydrolase domain"/>
    <property type="match status" value="1"/>
</dbReference>
<dbReference type="Gene3D" id="2.60.40.3620">
    <property type="match status" value="1"/>
</dbReference>